<protein>
    <submittedName>
        <fullName evidence="1">Uncharacterized protein</fullName>
    </submittedName>
</protein>
<dbReference type="RefSeq" id="WP_101535896.1">
    <property type="nucleotide sequence ID" value="NZ_PKUQ01000055.1"/>
</dbReference>
<dbReference type="AlphaFoldDB" id="A0A2N5XKF6"/>
<keyword evidence="2" id="KW-1185">Reference proteome</keyword>
<reference evidence="1 2" key="1">
    <citation type="submission" date="2018-01" db="EMBL/GenBank/DDBJ databases">
        <title>The draft genome sequence of Cohaesibacter sp. H1304.</title>
        <authorList>
            <person name="Wang N.-N."/>
            <person name="Du Z.-J."/>
        </authorList>
    </citation>
    <scope>NUCLEOTIDE SEQUENCE [LARGE SCALE GENOMIC DNA]</scope>
    <source>
        <strain evidence="1 2">H1304</strain>
    </source>
</reference>
<organism evidence="1 2">
    <name type="scientific">Cohaesibacter celericrescens</name>
    <dbReference type="NCBI Taxonomy" id="2067669"/>
    <lineage>
        <taxon>Bacteria</taxon>
        <taxon>Pseudomonadati</taxon>
        <taxon>Pseudomonadota</taxon>
        <taxon>Alphaproteobacteria</taxon>
        <taxon>Hyphomicrobiales</taxon>
        <taxon>Cohaesibacteraceae</taxon>
    </lineage>
</organism>
<dbReference type="EMBL" id="PKUQ01000055">
    <property type="protein sequence ID" value="PLW74996.1"/>
    <property type="molecule type" value="Genomic_DNA"/>
</dbReference>
<dbReference type="Proteomes" id="UP000234881">
    <property type="component" value="Unassembled WGS sequence"/>
</dbReference>
<evidence type="ECO:0000313" key="2">
    <source>
        <dbReference type="Proteomes" id="UP000234881"/>
    </source>
</evidence>
<dbReference type="OrthoDB" id="8449146at2"/>
<evidence type="ECO:0000313" key="1">
    <source>
        <dbReference type="EMBL" id="PLW74996.1"/>
    </source>
</evidence>
<proteinExistence type="predicted"/>
<comment type="caution">
    <text evidence="1">The sequence shown here is derived from an EMBL/GenBank/DDBJ whole genome shotgun (WGS) entry which is preliminary data.</text>
</comment>
<name>A0A2N5XKF6_9HYPH</name>
<gene>
    <name evidence="1" type="ORF">C0081_22095</name>
</gene>
<sequence length="309" mass="33453">MHAILVFSSPSDGLLVGERPYMRALGTELVELGWMMADSNSFLGFLEGLYGRSAIEQIAQVSGVDRKDLEAAGDVLMPVFLEGLQKARSQSHKSPSFGAQSGLDQTPSFDSFWPAEMVDAMQEFTSQSAQAAKAFSASPPADNSAFPFSILGGQTVPMEKLYQAFLGQIAQEQLIREASKKTGIPGSQLKTLFPMLTTYGLMPLMPQFAVPAADDPAGWIDYLGDMGRRSFRQTNRELEALPSPFAAAFDGLLAGFFPKAAAPTPPEPDHAQKVRDANLDLQATYIKGLNSLFETYQAGFSDKTKDSSD</sequence>
<accession>A0A2N5XKF6</accession>